<gene>
    <name evidence="1" type="ORF">KP509_16G071700</name>
</gene>
<name>A0A8T2T3G5_CERRI</name>
<organism evidence="1 2">
    <name type="scientific">Ceratopteris richardii</name>
    <name type="common">Triangle waterfern</name>
    <dbReference type="NCBI Taxonomy" id="49495"/>
    <lineage>
        <taxon>Eukaryota</taxon>
        <taxon>Viridiplantae</taxon>
        <taxon>Streptophyta</taxon>
        <taxon>Embryophyta</taxon>
        <taxon>Tracheophyta</taxon>
        <taxon>Polypodiopsida</taxon>
        <taxon>Polypodiidae</taxon>
        <taxon>Polypodiales</taxon>
        <taxon>Pteridineae</taxon>
        <taxon>Pteridaceae</taxon>
        <taxon>Parkerioideae</taxon>
        <taxon>Ceratopteris</taxon>
    </lineage>
</organism>
<comment type="caution">
    <text evidence="1">The sequence shown here is derived from an EMBL/GenBank/DDBJ whole genome shotgun (WGS) entry which is preliminary data.</text>
</comment>
<keyword evidence="2" id="KW-1185">Reference proteome</keyword>
<dbReference type="EMBL" id="CM035421">
    <property type="protein sequence ID" value="KAH7388356.1"/>
    <property type="molecule type" value="Genomic_DNA"/>
</dbReference>
<accession>A0A8T2T3G5</accession>
<sequence length="43" mass="5045">MWSTTQPKQASRSHMHWGLLTYDHQCACNHTLAIESTQVLRIY</sequence>
<evidence type="ECO:0000313" key="1">
    <source>
        <dbReference type="EMBL" id="KAH7388356.1"/>
    </source>
</evidence>
<dbReference type="Proteomes" id="UP000825935">
    <property type="component" value="Chromosome 16"/>
</dbReference>
<reference evidence="1" key="1">
    <citation type="submission" date="2021-08" db="EMBL/GenBank/DDBJ databases">
        <title>WGS assembly of Ceratopteris richardii.</title>
        <authorList>
            <person name="Marchant D.B."/>
            <person name="Chen G."/>
            <person name="Jenkins J."/>
            <person name="Shu S."/>
            <person name="Leebens-Mack J."/>
            <person name="Grimwood J."/>
            <person name="Schmutz J."/>
            <person name="Soltis P."/>
            <person name="Soltis D."/>
            <person name="Chen Z.-H."/>
        </authorList>
    </citation>
    <scope>NUCLEOTIDE SEQUENCE</scope>
    <source>
        <strain evidence="1">Whitten #5841</strain>
        <tissue evidence="1">Leaf</tissue>
    </source>
</reference>
<protein>
    <submittedName>
        <fullName evidence="1">Uncharacterized protein</fullName>
    </submittedName>
</protein>
<dbReference type="AlphaFoldDB" id="A0A8T2T3G5"/>
<evidence type="ECO:0000313" key="2">
    <source>
        <dbReference type="Proteomes" id="UP000825935"/>
    </source>
</evidence>
<proteinExistence type="predicted"/>